<dbReference type="SMART" id="SM00635">
    <property type="entry name" value="BID_2"/>
    <property type="match status" value="1"/>
</dbReference>
<comment type="caution">
    <text evidence="5">The sequence shown here is derived from an EMBL/GenBank/DDBJ whole genome shotgun (WGS) entry which is preliminary data.</text>
</comment>
<feature type="compositionally biased region" description="Polar residues" evidence="2">
    <location>
        <begin position="1251"/>
        <end position="1263"/>
    </location>
</feature>
<dbReference type="Gene3D" id="2.60.40.10">
    <property type="entry name" value="Immunoglobulins"/>
    <property type="match status" value="2"/>
</dbReference>
<dbReference type="Pfam" id="PF24558">
    <property type="entry name" value="DUF7604"/>
    <property type="match status" value="1"/>
</dbReference>
<protein>
    <submittedName>
        <fullName evidence="5">VWA domain-containing protein</fullName>
    </submittedName>
</protein>
<dbReference type="Gene3D" id="3.40.50.410">
    <property type="entry name" value="von Willebrand factor, type A domain"/>
    <property type="match status" value="1"/>
</dbReference>
<sequence>MKSSMNEKSERFLRERKDYKRWLTMFACLAVLVTLGTLAALKYTGTAMTHTKEILDCQYQVHTHTQECYDADHNLICGYADFVIHKHNDNCRDTDGTLVCKLPEVELHKAHDASCYAEQSILVCTKPEHTHGDGCYDADNNLICGEEEHTHGAECYQTQQVLTCTKLAQDLHTHTDACYDKDGNRICGLLQLEEHVHGADCIKTVELSDEEVAKLNETTAEEIIDVEKTTAADDNTNNEETTAADGESAADENGGETTAAGNGETVAAEETTAAEVATELTQSAETENYIVTVTYTSEAQIPENAVLQVIEYAKDSERFKERTEELGYEPEWLLNVGFFVDGEEVEPAAPVNVKVTMKGQSEVSNYDIVHFGEDGQEALDGVGAAEENGVSAQFTLGSFSDIAGRSSSYDSSTKTLTMTVGDTYDLTGTQGYSNSSSNHSWKSSNSTVATVSGSGKKATVKGVAAGTATITHEYYENRNSWWAKTETFTVTVNPAGSQKYTVEFYNGSTKISDYTLTNLESYQDDDGSWLVDVNLSKKSATSTTDGAVFYGWAKKNGANLERSEAVYIGDATKVTYGDDERILFNYHGSTVSFKTTDFDANRTLKLYATYAISSDKATSSNVGDTGVEFFIRYDGVAPYEPSTYSTSLYTNGITVSNALYYYQHIYNDSASVAANLKNEPTAAQISGVWNQTLKDKYGAWDSSKYYIEWYVLKKEGTWHVDGVVREKNQWTLTYNANTIDTVNNIIGGMQYLYNSNDTTVHNTVVNGTQTDVEPVRTGYNFNGWNTSADGSGTAFTADDKITVDATTKHILKNGEDTGVTAPVNSSGGDQVTLYAQWTKRKGDITTEKEVSKQKYIKYNPEEDNYDLTLNITGAYGTEMNKNEVEIVLLIDDSNSMYPSLMPKVRDAINNYLVAEINQELNKEKPTIDVRWKILKFDSSASNVTSSWIETKNVAGYVNRINSGSGREDGGTNYQAGFNLAQTALSNKYSGFKNPTKILIWFTDGVPTFHGNNTSGGGHYCNRQDYAGAISGAQGLSCDQFFAIGYGLSDSTKCENYTYGDWNSHTNVDSTGNAISGRQIFNNVADTVPAAKIEKKDISSADQLGTVFSNIAGEINNLKCTDVVIEDWLSNEVQLLGNPALTITATYNKTDNKGATQTITAVPNSDGTIPNTVTLQFKSNPNDNSETATPITATIDPATKKVTLSFAEGYELDPNYTFAVTVKIEASAEAYRKYAESNYPNTGAAGTDAPGNATSSGKQGFNSNDEAKVTYTYNEVTKPENYPHPVIQIYPGKLVITKSFSGLSDEVLAQLQNSMTFTLTINGTEYEIPFAGNFVKDEESGLWVSRDKVDYTDKTTNTVHSLDLTKFAPGTTYTIVENNAELSGYELTPTETVSSAKRNAEVVIYTEKDNNKKIGKNEIETYAFTNAYEPLKQTIQIEKYEKNGETLTPLAEMKFTLTGTKIDGTVYTADYGTDENGTPKDGYISDVNGLVIGALELPYGSYVLHEEEKGNYYKLDDITFNVGANGIELTGNSAGSTQCEVTGNGNLVLKIYNRKAEIDAQLLKVADGTSIALKGATFTLTDKDGTEILSGTTGDDGILSLGKLDAGVEYILKEVTAPNGYLAMKDDITITVSKDGEEIKVDVKTANPNAGVVTSQVITDDDGNKIIQIQVSNSSGTELPMTGGSGTRWYTFGGIAIIAIGLVYGFGMRRMRRRRLR</sequence>
<dbReference type="SUPFAM" id="SSF49373">
    <property type="entry name" value="Invasin/intimin cell-adhesion fragments"/>
    <property type="match status" value="1"/>
</dbReference>
<comment type="subcellular location">
    <subcellularLocation>
        <location evidence="1">Cell envelope</location>
    </subcellularLocation>
</comment>
<dbReference type="Pfam" id="PF13519">
    <property type="entry name" value="VWA_2"/>
    <property type="match status" value="1"/>
</dbReference>
<accession>A0AAE3EBX6</accession>
<dbReference type="InterPro" id="IPR041033">
    <property type="entry name" value="SpaA_PFL_dom_1"/>
</dbReference>
<evidence type="ECO:0000256" key="1">
    <source>
        <dbReference type="ARBA" id="ARBA00004196"/>
    </source>
</evidence>
<dbReference type="InterPro" id="IPR003343">
    <property type="entry name" value="Big_2"/>
</dbReference>
<dbReference type="Pfam" id="PF17802">
    <property type="entry name" value="SpaA"/>
    <property type="match status" value="2"/>
</dbReference>
<evidence type="ECO:0000256" key="2">
    <source>
        <dbReference type="SAM" id="MobiDB-lite"/>
    </source>
</evidence>
<organism evidence="5 6">
    <name type="scientific">Hominifimenecus microfluidus</name>
    <dbReference type="NCBI Taxonomy" id="2885348"/>
    <lineage>
        <taxon>Bacteria</taxon>
        <taxon>Bacillati</taxon>
        <taxon>Bacillota</taxon>
        <taxon>Clostridia</taxon>
        <taxon>Lachnospirales</taxon>
        <taxon>Lachnospiraceae</taxon>
        <taxon>Hominifimenecus</taxon>
    </lineage>
</organism>
<dbReference type="Proteomes" id="UP001198182">
    <property type="component" value="Unassembled WGS sequence"/>
</dbReference>
<dbReference type="SUPFAM" id="SSF53300">
    <property type="entry name" value="vWA-like"/>
    <property type="match status" value="1"/>
</dbReference>
<feature type="compositionally biased region" description="Polar residues" evidence="2">
    <location>
        <begin position="232"/>
        <end position="241"/>
    </location>
</feature>
<dbReference type="InterPro" id="IPR002035">
    <property type="entry name" value="VWF_A"/>
</dbReference>
<name>A0AAE3EBX6_9FIRM</name>
<dbReference type="GO" id="GO:0030313">
    <property type="term" value="C:cell envelope"/>
    <property type="evidence" value="ECO:0007669"/>
    <property type="project" value="UniProtKB-SubCell"/>
</dbReference>
<evidence type="ECO:0000256" key="3">
    <source>
        <dbReference type="SAM" id="Phobius"/>
    </source>
</evidence>
<evidence type="ECO:0000313" key="6">
    <source>
        <dbReference type="Proteomes" id="UP001198182"/>
    </source>
</evidence>
<dbReference type="InterPro" id="IPR055384">
    <property type="entry name" value="DUF7604"/>
</dbReference>
<feature type="transmembrane region" description="Helical" evidence="3">
    <location>
        <begin position="1688"/>
        <end position="1706"/>
    </location>
</feature>
<dbReference type="InterPro" id="IPR008964">
    <property type="entry name" value="Invasin/intimin_cell_adhesion"/>
</dbReference>
<dbReference type="Gene3D" id="2.60.40.4270">
    <property type="entry name" value="Listeria-Bacteroides repeat domain"/>
    <property type="match status" value="1"/>
</dbReference>
<evidence type="ECO:0000313" key="5">
    <source>
        <dbReference type="EMBL" id="MCC2231140.1"/>
    </source>
</evidence>
<dbReference type="SUPFAM" id="SSF49478">
    <property type="entry name" value="Cna protein B-type domain"/>
    <property type="match status" value="1"/>
</dbReference>
<feature type="domain" description="VWFA" evidence="4">
    <location>
        <begin position="885"/>
        <end position="1046"/>
    </location>
</feature>
<feature type="compositionally biased region" description="Low complexity" evidence="2">
    <location>
        <begin position="255"/>
        <end position="265"/>
    </location>
</feature>
<dbReference type="Gene3D" id="2.60.40.1080">
    <property type="match status" value="1"/>
</dbReference>
<feature type="region of interest" description="Disordered" evidence="2">
    <location>
        <begin position="227"/>
        <end position="265"/>
    </location>
</feature>
<dbReference type="Pfam" id="PF02368">
    <property type="entry name" value="Big_2"/>
    <property type="match status" value="1"/>
</dbReference>
<dbReference type="SMART" id="SM00327">
    <property type="entry name" value="VWA"/>
    <property type="match status" value="1"/>
</dbReference>
<keyword evidence="3" id="KW-0472">Membrane</keyword>
<reference evidence="5" key="1">
    <citation type="submission" date="2021-10" db="EMBL/GenBank/DDBJ databases">
        <title>Anaerobic single-cell dispensing facilitates the cultivation of human gut bacteria.</title>
        <authorList>
            <person name="Afrizal A."/>
        </authorList>
    </citation>
    <scope>NUCLEOTIDE SEQUENCE</scope>
    <source>
        <strain evidence="5">CLA-AA-H215</strain>
    </source>
</reference>
<dbReference type="CDD" id="cd00198">
    <property type="entry name" value="vWFA"/>
    <property type="match status" value="1"/>
</dbReference>
<dbReference type="Pfam" id="PF09479">
    <property type="entry name" value="Flg_new"/>
    <property type="match status" value="1"/>
</dbReference>
<dbReference type="InterPro" id="IPR013783">
    <property type="entry name" value="Ig-like_fold"/>
</dbReference>
<dbReference type="PROSITE" id="PS50234">
    <property type="entry name" value="VWFA"/>
    <property type="match status" value="1"/>
</dbReference>
<keyword evidence="3" id="KW-1133">Transmembrane helix</keyword>
<keyword evidence="3" id="KW-0812">Transmembrane</keyword>
<evidence type="ECO:0000259" key="4">
    <source>
        <dbReference type="PROSITE" id="PS50234"/>
    </source>
</evidence>
<dbReference type="NCBIfam" id="TIGR01167">
    <property type="entry name" value="LPXTG_anchor"/>
    <property type="match status" value="1"/>
</dbReference>
<gene>
    <name evidence="5" type="ORF">LKD81_09070</name>
</gene>
<dbReference type="InterPro" id="IPR042229">
    <property type="entry name" value="Listeria/Bacterioides_rpt_sf"/>
</dbReference>
<proteinExistence type="predicted"/>
<dbReference type="InterPro" id="IPR013378">
    <property type="entry name" value="InlB-like_B-rpt"/>
</dbReference>
<feature type="region of interest" description="Disordered" evidence="2">
    <location>
        <begin position="1240"/>
        <end position="1263"/>
    </location>
</feature>
<keyword evidence="6" id="KW-1185">Reference proteome</keyword>
<dbReference type="EMBL" id="JAJEQR010000023">
    <property type="protein sequence ID" value="MCC2231140.1"/>
    <property type="molecule type" value="Genomic_DNA"/>
</dbReference>
<dbReference type="RefSeq" id="WP_308453664.1">
    <property type="nucleotide sequence ID" value="NZ_JAJEQR010000023.1"/>
</dbReference>
<dbReference type="InterPro" id="IPR036465">
    <property type="entry name" value="vWFA_dom_sf"/>
</dbReference>